<feature type="transmembrane region" description="Helical" evidence="2">
    <location>
        <begin position="155"/>
        <end position="177"/>
    </location>
</feature>
<gene>
    <name evidence="4" type="ORF">KRR39_22975</name>
</gene>
<dbReference type="GO" id="GO:0020037">
    <property type="term" value="F:heme binding"/>
    <property type="evidence" value="ECO:0007669"/>
    <property type="project" value="TreeGrafter"/>
</dbReference>
<reference evidence="4" key="1">
    <citation type="submission" date="2021-06" db="EMBL/GenBank/DDBJ databases">
        <title>Complete genome sequence of Nocardioides sp. G188.</title>
        <authorList>
            <person name="Im W.-T."/>
        </authorList>
    </citation>
    <scope>NUCLEOTIDE SEQUENCE</scope>
    <source>
        <strain evidence="4">G188</strain>
    </source>
</reference>
<evidence type="ECO:0000313" key="4">
    <source>
        <dbReference type="EMBL" id="QWZ08162.1"/>
    </source>
</evidence>
<keyword evidence="2" id="KW-0812">Transmembrane</keyword>
<dbReference type="Pfam" id="PF17957">
    <property type="entry name" value="Big_7"/>
    <property type="match status" value="1"/>
</dbReference>
<organism evidence="4 5">
    <name type="scientific">Nocardioides panacis</name>
    <dbReference type="NCBI Taxonomy" id="2849501"/>
    <lineage>
        <taxon>Bacteria</taxon>
        <taxon>Bacillati</taxon>
        <taxon>Actinomycetota</taxon>
        <taxon>Actinomycetes</taxon>
        <taxon>Propionibacteriales</taxon>
        <taxon>Nocardioidaceae</taxon>
        <taxon>Nocardioides</taxon>
    </lineage>
</organism>
<accession>A0A975SYA3</accession>
<protein>
    <submittedName>
        <fullName evidence="4">Molybdopterin-dependent oxidoreductase</fullName>
    </submittedName>
</protein>
<proteinExistence type="predicted"/>
<name>A0A975SYA3_9ACTN</name>
<feature type="region of interest" description="Disordered" evidence="1">
    <location>
        <begin position="392"/>
        <end position="413"/>
    </location>
</feature>
<keyword evidence="5" id="KW-1185">Reference proteome</keyword>
<dbReference type="KEGG" id="nps:KRR39_22975"/>
<dbReference type="RefSeq" id="WP_216939671.1">
    <property type="nucleotide sequence ID" value="NZ_CP077062.1"/>
</dbReference>
<feature type="transmembrane region" description="Helical" evidence="2">
    <location>
        <begin position="94"/>
        <end position="112"/>
    </location>
</feature>
<dbReference type="InterPro" id="IPR000572">
    <property type="entry name" value="OxRdtase_Mopterin-bd_dom"/>
</dbReference>
<keyword evidence="2" id="KW-0472">Membrane</keyword>
<sequence length="502" mass="52947">MTSAPRLRLALAGAVTGLAGVAASQVVTHLLNGRATPVEVVAEVVIAKTPGPVVESLISVVGRNDKPILVAGVTIAIVLLGAVAGLLTARRNLYGHLVFWAMAAVSLAAAMSRPDFTPLSLLPLAVGVLVWAVLLDYLTGAATPHPTVEASRRKFLLAAGGVAVAAVVVGVGGRVVGQGRRAVETSRRLLRLPVTAGTVPAGAETGAPKGLTPWRVPNDDFYRIDTALVVPAVDPDGWKLRIHGLVDREIELTYAQLVARQMTQDWVTICCVSNPVGGELIGNAWWSGVRIADLLREAGVQPGADAVKQTSQDGWTCGTPVEALTDDRNALLAVAMNGEPLPVEHGFPVRMIVPGLYGYVSATKWLVDLEVTRFADFTAYWTDRGWSEKGPVKTESRVEVPRDGASVPSGSVGVGGHAWAQHTGIEKVEFRLDGSAWQEAELGRVPGNDTWVQWSGTVDVPQGQHTLAVRATDRSGYTQTAARADVVPNGATGWHSVKFSAG</sequence>
<feature type="transmembrane region" description="Helical" evidence="2">
    <location>
        <begin position="68"/>
        <end position="87"/>
    </location>
</feature>
<evidence type="ECO:0000259" key="3">
    <source>
        <dbReference type="Pfam" id="PF00174"/>
    </source>
</evidence>
<dbReference type="PANTHER" id="PTHR19372">
    <property type="entry name" value="SULFITE REDUCTASE"/>
    <property type="match status" value="1"/>
</dbReference>
<dbReference type="EMBL" id="CP077062">
    <property type="protein sequence ID" value="QWZ08162.1"/>
    <property type="molecule type" value="Genomic_DNA"/>
</dbReference>
<dbReference type="PANTHER" id="PTHR19372:SF7">
    <property type="entry name" value="SULFITE OXIDASE, MITOCHONDRIAL"/>
    <property type="match status" value="1"/>
</dbReference>
<dbReference type="GO" id="GO:0008482">
    <property type="term" value="F:sulfite oxidase activity"/>
    <property type="evidence" value="ECO:0007669"/>
    <property type="project" value="TreeGrafter"/>
</dbReference>
<dbReference type="GO" id="GO:0006790">
    <property type="term" value="P:sulfur compound metabolic process"/>
    <property type="evidence" value="ECO:0007669"/>
    <property type="project" value="TreeGrafter"/>
</dbReference>
<feature type="compositionally biased region" description="Basic and acidic residues" evidence="1">
    <location>
        <begin position="392"/>
        <end position="402"/>
    </location>
</feature>
<evidence type="ECO:0000313" key="5">
    <source>
        <dbReference type="Proteomes" id="UP000683575"/>
    </source>
</evidence>
<keyword evidence="2" id="KW-1133">Transmembrane helix</keyword>
<feature type="domain" description="Oxidoreductase molybdopterin-binding" evidence="3">
    <location>
        <begin position="229"/>
        <end position="380"/>
    </location>
</feature>
<dbReference type="AlphaFoldDB" id="A0A975SYA3"/>
<evidence type="ECO:0000256" key="1">
    <source>
        <dbReference type="SAM" id="MobiDB-lite"/>
    </source>
</evidence>
<dbReference type="GO" id="GO:0043546">
    <property type="term" value="F:molybdopterin cofactor binding"/>
    <property type="evidence" value="ECO:0007669"/>
    <property type="project" value="TreeGrafter"/>
</dbReference>
<dbReference type="Proteomes" id="UP000683575">
    <property type="component" value="Chromosome"/>
</dbReference>
<feature type="transmembrane region" description="Helical" evidence="2">
    <location>
        <begin position="124"/>
        <end position="143"/>
    </location>
</feature>
<dbReference type="Pfam" id="PF00174">
    <property type="entry name" value="Oxidored_molyb"/>
    <property type="match status" value="1"/>
</dbReference>
<evidence type="ECO:0000256" key="2">
    <source>
        <dbReference type="SAM" id="Phobius"/>
    </source>
</evidence>